<dbReference type="RefSeq" id="WP_068823716.1">
    <property type="nucleotide sequence ID" value="NZ_LWHJ01000031.1"/>
</dbReference>
<dbReference type="Proteomes" id="UP000078459">
    <property type="component" value="Unassembled WGS sequence"/>
</dbReference>
<dbReference type="EMBL" id="LWHJ01000031">
    <property type="protein sequence ID" value="OAQ38321.1"/>
    <property type="molecule type" value="Genomic_DNA"/>
</dbReference>
<dbReference type="Pfam" id="PF18962">
    <property type="entry name" value="Por_Secre_tail"/>
    <property type="match status" value="1"/>
</dbReference>
<dbReference type="OrthoDB" id="772938at2"/>
<reference evidence="3 4" key="2">
    <citation type="submission" date="2016-06" db="EMBL/GenBank/DDBJ databases">
        <title>Pedobacter psychrophilus sp. nov., isolated from Antarctic fragmentary rock.</title>
        <authorList>
            <person name="Svec P."/>
        </authorList>
    </citation>
    <scope>NUCLEOTIDE SEQUENCE [LARGE SCALE GENOMIC DNA]</scope>
    <source>
        <strain evidence="3 4">CCM 8644</strain>
    </source>
</reference>
<name>A0A179DB96_9SPHI</name>
<dbReference type="AlphaFoldDB" id="A0A179DB96"/>
<feature type="signal peptide" evidence="1">
    <location>
        <begin position="1"/>
        <end position="19"/>
    </location>
</feature>
<evidence type="ECO:0000256" key="1">
    <source>
        <dbReference type="SAM" id="SignalP"/>
    </source>
</evidence>
<keyword evidence="4" id="KW-1185">Reference proteome</keyword>
<organism evidence="3 4">
    <name type="scientific">Pedobacter psychrophilus</name>
    <dbReference type="NCBI Taxonomy" id="1826909"/>
    <lineage>
        <taxon>Bacteria</taxon>
        <taxon>Pseudomonadati</taxon>
        <taxon>Bacteroidota</taxon>
        <taxon>Sphingobacteriia</taxon>
        <taxon>Sphingobacteriales</taxon>
        <taxon>Sphingobacteriaceae</taxon>
        <taxon>Pedobacter</taxon>
    </lineage>
</organism>
<evidence type="ECO:0000313" key="4">
    <source>
        <dbReference type="Proteomes" id="UP000078459"/>
    </source>
</evidence>
<accession>A0A179DB96</accession>
<gene>
    <name evidence="3" type="ORF">A5893_16165</name>
</gene>
<protein>
    <recommendedName>
        <fullName evidence="2">Secretion system C-terminal sorting domain-containing protein</fullName>
    </recommendedName>
</protein>
<proteinExistence type="predicted"/>
<feature type="chain" id="PRO_5008100300" description="Secretion system C-terminal sorting domain-containing protein" evidence="1">
    <location>
        <begin position="20"/>
        <end position="390"/>
    </location>
</feature>
<dbReference type="Gene3D" id="2.60.40.3080">
    <property type="match status" value="1"/>
</dbReference>
<dbReference type="NCBIfam" id="TIGR04183">
    <property type="entry name" value="Por_Secre_tail"/>
    <property type="match status" value="1"/>
</dbReference>
<dbReference type="InterPro" id="IPR026444">
    <property type="entry name" value="Secre_tail"/>
</dbReference>
<feature type="domain" description="Secretion system C-terminal sorting" evidence="2">
    <location>
        <begin position="318"/>
        <end position="389"/>
    </location>
</feature>
<evidence type="ECO:0000259" key="2">
    <source>
        <dbReference type="Pfam" id="PF18962"/>
    </source>
</evidence>
<evidence type="ECO:0000313" key="3">
    <source>
        <dbReference type="EMBL" id="OAQ38321.1"/>
    </source>
</evidence>
<dbReference type="STRING" id="1826909.A5893_16165"/>
<sequence length="390" mass="41804">MKKILLFLTAIFMAGMAQAQSEGDYRTKTSVYPGTGNANYDYTWGKTVWWQIYIGGQWIDAITINPNTSVEYGSPQPSQASGTITLRPRIAEGGETINDTEFELNTGAAKSPIRPATNLILLSGFKLIMGVNKTGQGRAMEFNNIDLQGTSLIGGSTNSGDPSSAVNEVKINGNLTVASGATFNINGVASTGNTIFTTQAGYDSRPTGSNVNYGTVTLPLTLLAFDAKKSLNTVELSWKTTNEVNTNRAEVERAANSADFIKIGEVATNNISGVHFYSFTDVSPLAGNNYYRLKMIDNDGAFTYSPIKTLSADVSLMIYPNPVTTQLNISLSNIADMVNAKVYDATGKVVSSANVVNTAKFSINMQSLSNGTYVLKLDVDGAVSTRKFVK</sequence>
<comment type="caution">
    <text evidence="3">The sequence shown here is derived from an EMBL/GenBank/DDBJ whole genome shotgun (WGS) entry which is preliminary data.</text>
</comment>
<reference evidence="3 4" key="1">
    <citation type="submission" date="2016-04" db="EMBL/GenBank/DDBJ databases">
        <authorList>
            <person name="Evans L.H."/>
            <person name="Alamgir A."/>
            <person name="Owens N."/>
            <person name="Weber N.D."/>
            <person name="Virtaneva K."/>
            <person name="Barbian K."/>
            <person name="Babar A."/>
            <person name="Rosenke K."/>
        </authorList>
    </citation>
    <scope>NUCLEOTIDE SEQUENCE [LARGE SCALE GENOMIC DNA]</scope>
    <source>
        <strain evidence="3 4">CCM 8644</strain>
    </source>
</reference>
<keyword evidence="1" id="KW-0732">Signal</keyword>